<dbReference type="AlphaFoldDB" id="A0AAU7VJ79"/>
<evidence type="ECO:0000313" key="2">
    <source>
        <dbReference type="EMBL" id="XBX73935.1"/>
    </source>
</evidence>
<keyword evidence="1" id="KW-0472">Membrane</keyword>
<keyword evidence="1" id="KW-0812">Transmembrane</keyword>
<feature type="transmembrane region" description="Helical" evidence="1">
    <location>
        <begin position="202"/>
        <end position="219"/>
    </location>
</feature>
<evidence type="ECO:0008006" key="3">
    <source>
        <dbReference type="Google" id="ProtNLM"/>
    </source>
</evidence>
<reference evidence="2" key="1">
    <citation type="journal article" date="2013" name="Extremophiles">
        <title>Proteinivorax tanatarense gen. nov., sp. nov., an anaerobic, haloalkaliphilic, proteolytic bacterium isolated from a decaying algal bloom, and proposal of Proteinivoraceae fam. nov.</title>
        <authorList>
            <person name="Kevbrin V."/>
            <person name="Boltyanskaya Y."/>
            <person name="Zhilina T."/>
            <person name="Kolganova T."/>
            <person name="Lavrentjeva E."/>
            <person name="Kuznetsov B."/>
        </authorList>
    </citation>
    <scope>NUCLEOTIDE SEQUENCE</scope>
    <source>
        <strain evidence="2">Z-910T</strain>
    </source>
</reference>
<dbReference type="RefSeq" id="WP_350342696.1">
    <property type="nucleotide sequence ID" value="NZ_CP158367.1"/>
</dbReference>
<gene>
    <name evidence="2" type="ORF">PRVXT_001952</name>
</gene>
<dbReference type="EMBL" id="CP158367">
    <property type="protein sequence ID" value="XBX73935.1"/>
    <property type="molecule type" value="Genomic_DNA"/>
</dbReference>
<proteinExistence type="predicted"/>
<evidence type="ECO:0000256" key="1">
    <source>
        <dbReference type="SAM" id="Phobius"/>
    </source>
</evidence>
<reference evidence="2" key="2">
    <citation type="submission" date="2024-06" db="EMBL/GenBank/DDBJ databases">
        <authorList>
            <person name="Petrova K.O."/>
            <person name="Toshchakov S.V."/>
            <person name="Boltjanskaja Y.V."/>
            <person name="Kevbrin V."/>
        </authorList>
    </citation>
    <scope>NUCLEOTIDE SEQUENCE</scope>
    <source>
        <strain evidence="2">Z-910T</strain>
    </source>
</reference>
<keyword evidence="1" id="KW-1133">Transmembrane helix</keyword>
<sequence>MKLKKIIFITTILIFISTYTLAHEGIFINRDISSIEKSWKIEDIQHSKAIYSQLQEELQVDYYRFQGLQEEEYYSQVLIPQIEGNHNFMVTKLLIGENLPSINEQYNDIVPSGYGAIPVEPGNSREEFFEPFTQTSYYKKQQFSFQLEEDGTYYIAVFNSHGQTGKYVLTLGEEEDMSFMELITYPVTWFKVNWWFNPFRPIVMMIIIGGLIFLCIKVIQGIRNKKS</sequence>
<dbReference type="Gene3D" id="2.60.120.380">
    <property type="match status" value="1"/>
</dbReference>
<name>A0AAU7VJ79_9FIRM</name>
<accession>A0AAU7VJ79</accession>
<organism evidence="2">
    <name type="scientific">Proteinivorax tanatarense</name>
    <dbReference type="NCBI Taxonomy" id="1260629"/>
    <lineage>
        <taxon>Bacteria</taxon>
        <taxon>Bacillati</taxon>
        <taxon>Bacillota</taxon>
        <taxon>Clostridia</taxon>
        <taxon>Eubacteriales</taxon>
        <taxon>Proteinivoracaceae</taxon>
        <taxon>Proteinivorax</taxon>
    </lineage>
</organism>
<protein>
    <recommendedName>
        <fullName evidence="3">PepSY domain-containing protein</fullName>
    </recommendedName>
</protein>